<dbReference type="PANTHER" id="PTHR20898">
    <property type="entry name" value="DAEDALUS ON 3-RELATED-RELATED"/>
    <property type="match status" value="1"/>
</dbReference>
<feature type="signal peptide" evidence="1">
    <location>
        <begin position="1"/>
        <end position="19"/>
    </location>
</feature>
<keyword evidence="1" id="KW-0732">Signal</keyword>
<dbReference type="AlphaFoldDB" id="A0A9J6BAX1"/>
<organism evidence="2 3">
    <name type="scientific">Polypedilum vanderplanki</name>
    <name type="common">Sleeping chironomid midge</name>
    <dbReference type="NCBI Taxonomy" id="319348"/>
    <lineage>
        <taxon>Eukaryota</taxon>
        <taxon>Metazoa</taxon>
        <taxon>Ecdysozoa</taxon>
        <taxon>Arthropoda</taxon>
        <taxon>Hexapoda</taxon>
        <taxon>Insecta</taxon>
        <taxon>Pterygota</taxon>
        <taxon>Neoptera</taxon>
        <taxon>Endopterygota</taxon>
        <taxon>Diptera</taxon>
        <taxon>Nematocera</taxon>
        <taxon>Chironomoidea</taxon>
        <taxon>Chironomidae</taxon>
        <taxon>Chironominae</taxon>
        <taxon>Polypedilum</taxon>
        <taxon>Polypedilum</taxon>
    </lineage>
</organism>
<reference evidence="2" key="1">
    <citation type="submission" date="2021-03" db="EMBL/GenBank/DDBJ databases">
        <title>Chromosome level genome of the anhydrobiotic midge Polypedilum vanderplanki.</title>
        <authorList>
            <person name="Yoshida Y."/>
            <person name="Kikawada T."/>
            <person name="Gusev O."/>
        </authorList>
    </citation>
    <scope>NUCLEOTIDE SEQUENCE</scope>
    <source>
        <strain evidence="2">NIAS01</strain>
        <tissue evidence="2">Whole body or cell culture</tissue>
    </source>
</reference>
<accession>A0A9J6BAX1</accession>
<dbReference type="EMBL" id="JADBJN010000004">
    <property type="protein sequence ID" value="KAG5666837.1"/>
    <property type="molecule type" value="Genomic_DNA"/>
</dbReference>
<evidence type="ECO:0000256" key="1">
    <source>
        <dbReference type="SAM" id="SignalP"/>
    </source>
</evidence>
<evidence type="ECO:0008006" key="4">
    <source>
        <dbReference type="Google" id="ProtNLM"/>
    </source>
</evidence>
<sequence length="196" mass="22491">MSTKEILLFLLIFPPYIFAKRTYNALPGYGRFKFKLFKCEATEEGLKKICYPNYTSYAKAVNRTVSTINGYMLIRKPVYEAYMSGEILYKYGTIYRQVIKIPQFNFCEFASLSKSNILIRQLSIGFEAAAPGFVHECPYMVVEAYNITFPAHVLFTVFPRGDYKVILRFTLERDGPVMSTIITIGTADTYVKDTFG</sequence>
<comment type="caution">
    <text evidence="2">The sequence shown here is derived from an EMBL/GenBank/DDBJ whole genome shotgun (WGS) entry which is preliminary data.</text>
</comment>
<evidence type="ECO:0000313" key="2">
    <source>
        <dbReference type="EMBL" id="KAG5666837.1"/>
    </source>
</evidence>
<evidence type="ECO:0000313" key="3">
    <source>
        <dbReference type="Proteomes" id="UP001107558"/>
    </source>
</evidence>
<gene>
    <name evidence="2" type="ORF">PVAND_014847</name>
</gene>
<protein>
    <recommendedName>
        <fullName evidence="4">MD-2-related lipid-recognition domain-containing protein</fullName>
    </recommendedName>
</protein>
<name>A0A9J6BAX1_POLVA</name>
<proteinExistence type="predicted"/>
<dbReference type="OrthoDB" id="7799219at2759"/>
<dbReference type="Proteomes" id="UP001107558">
    <property type="component" value="Chromosome 4"/>
</dbReference>
<keyword evidence="3" id="KW-1185">Reference proteome</keyword>
<dbReference type="PANTHER" id="PTHR20898:SF0">
    <property type="entry name" value="DAEDALUS ON 3-RELATED"/>
    <property type="match status" value="1"/>
</dbReference>
<feature type="chain" id="PRO_5039946703" description="MD-2-related lipid-recognition domain-containing protein" evidence="1">
    <location>
        <begin position="20"/>
        <end position="196"/>
    </location>
</feature>